<reference evidence="5 6" key="1">
    <citation type="journal article" date="2016" name="Nat. Commun.">
        <title>Thousands of microbial genomes shed light on interconnected biogeochemical processes in an aquifer system.</title>
        <authorList>
            <person name="Anantharaman K."/>
            <person name="Brown C.T."/>
            <person name="Hug L.A."/>
            <person name="Sharon I."/>
            <person name="Castelle C.J."/>
            <person name="Probst A.J."/>
            <person name="Thomas B.C."/>
            <person name="Singh A."/>
            <person name="Wilkins M.J."/>
            <person name="Karaoz U."/>
            <person name="Brodie E.L."/>
            <person name="Williams K.H."/>
            <person name="Hubbard S.S."/>
            <person name="Banfield J.F."/>
        </authorList>
    </citation>
    <scope>NUCLEOTIDE SEQUENCE [LARGE SCALE GENOMIC DNA]</scope>
</reference>
<dbReference type="AlphaFoldDB" id="A0A1G1YVC3"/>
<evidence type="ECO:0000313" key="6">
    <source>
        <dbReference type="Proteomes" id="UP000177062"/>
    </source>
</evidence>
<feature type="non-terminal residue" evidence="5">
    <location>
        <position position="1"/>
    </location>
</feature>
<dbReference type="PANTHER" id="PTHR34298:SF2">
    <property type="entry name" value="SEGREGATION AND CONDENSATION PROTEIN B"/>
    <property type="match status" value="1"/>
</dbReference>
<gene>
    <name evidence="5" type="ORF">A2Y84_00475</name>
</gene>
<comment type="caution">
    <text evidence="5">The sequence shown here is derived from an EMBL/GenBank/DDBJ whole genome shotgun (WGS) entry which is preliminary data.</text>
</comment>
<keyword evidence="1" id="KW-0963">Cytoplasm</keyword>
<dbReference type="Pfam" id="PF04079">
    <property type="entry name" value="SMC_ScpB"/>
    <property type="match status" value="1"/>
</dbReference>
<organism evidence="5 6">
    <name type="scientific">Candidatus Colwellbacteria bacterium RBG_13_48_8</name>
    <dbReference type="NCBI Taxonomy" id="1797685"/>
    <lineage>
        <taxon>Bacteria</taxon>
        <taxon>Candidatus Colwelliibacteriota</taxon>
    </lineage>
</organism>
<accession>A0A1G1YVC3</accession>
<evidence type="ECO:0000256" key="2">
    <source>
        <dbReference type="ARBA" id="ARBA00022618"/>
    </source>
</evidence>
<evidence type="ECO:0000256" key="4">
    <source>
        <dbReference type="ARBA" id="ARBA00023306"/>
    </source>
</evidence>
<keyword evidence="3" id="KW-0159">Chromosome partition</keyword>
<evidence type="ECO:0000256" key="3">
    <source>
        <dbReference type="ARBA" id="ARBA00022829"/>
    </source>
</evidence>
<dbReference type="Gene3D" id="1.10.10.10">
    <property type="entry name" value="Winged helix-like DNA-binding domain superfamily/Winged helix DNA-binding domain"/>
    <property type="match status" value="2"/>
</dbReference>
<dbReference type="InterPro" id="IPR005234">
    <property type="entry name" value="ScpB_csome_segregation"/>
</dbReference>
<keyword evidence="2" id="KW-0132">Cell division</keyword>
<dbReference type="PANTHER" id="PTHR34298">
    <property type="entry name" value="SEGREGATION AND CONDENSATION PROTEIN B"/>
    <property type="match status" value="1"/>
</dbReference>
<dbReference type="EMBL" id="MHIT01000030">
    <property type="protein sequence ID" value="OGY56264.1"/>
    <property type="molecule type" value="Genomic_DNA"/>
</dbReference>
<dbReference type="NCBIfam" id="TIGR00281">
    <property type="entry name" value="SMC-Scp complex subunit ScpB"/>
    <property type="match status" value="1"/>
</dbReference>
<dbReference type="Proteomes" id="UP000177062">
    <property type="component" value="Unassembled WGS sequence"/>
</dbReference>
<dbReference type="InterPro" id="IPR036388">
    <property type="entry name" value="WH-like_DNA-bd_sf"/>
</dbReference>
<dbReference type="GO" id="GO:0051301">
    <property type="term" value="P:cell division"/>
    <property type="evidence" value="ECO:0007669"/>
    <property type="project" value="UniProtKB-KW"/>
</dbReference>
<dbReference type="SUPFAM" id="SSF46785">
    <property type="entry name" value="Winged helix' DNA-binding domain"/>
    <property type="match status" value="2"/>
</dbReference>
<dbReference type="InterPro" id="IPR036390">
    <property type="entry name" value="WH_DNA-bd_sf"/>
</dbReference>
<evidence type="ECO:0000313" key="5">
    <source>
        <dbReference type="EMBL" id="OGY56264.1"/>
    </source>
</evidence>
<proteinExistence type="predicted"/>
<name>A0A1G1YVC3_9BACT</name>
<protein>
    <submittedName>
        <fullName evidence="5">SMC-Scp complex subunit ScpB</fullName>
    </submittedName>
</protein>
<keyword evidence="4" id="KW-0131">Cell cycle</keyword>
<dbReference type="GO" id="GO:0051304">
    <property type="term" value="P:chromosome separation"/>
    <property type="evidence" value="ECO:0007669"/>
    <property type="project" value="InterPro"/>
</dbReference>
<sequence>LLFVHGEPIKVSKLSSLLKVDENKVEESLNILKEKLASSDDRGLALIIRDGEVQLTTASEVAHLVSRLIKEELDTKLTPASLEALSIIAYLGPCSRALIDYIRGVNSTFILRSLMVRGLIERSSDPKRRGSYLYQTTFDFLRHMGLGSAQELPEYDKYQGLVEAFLQSNDEANNSSN</sequence>
<evidence type="ECO:0000256" key="1">
    <source>
        <dbReference type="ARBA" id="ARBA00022490"/>
    </source>
</evidence>